<evidence type="ECO:0000313" key="2">
    <source>
        <dbReference type="Proteomes" id="UP000479710"/>
    </source>
</evidence>
<name>A0A6G1F4R1_9ORYZ</name>
<gene>
    <name evidence="1" type="ORF">E2562_007051</name>
</gene>
<dbReference type="OrthoDB" id="1432960at2759"/>
<keyword evidence="2" id="KW-1185">Reference proteome</keyword>
<accession>A0A6G1F4R1</accession>
<proteinExistence type="predicted"/>
<dbReference type="AlphaFoldDB" id="A0A6G1F4R1"/>
<protein>
    <submittedName>
        <fullName evidence="1">Uncharacterized protein</fullName>
    </submittedName>
</protein>
<sequence>MKVPDEQADNTYPGLHVAYIDEVEERDVDKVQKVFYSVLVKALDNHDQFFKMELPLLKVADQDLSLGGIHGKKEI</sequence>
<dbReference type="EMBL" id="SPHZ02000001">
    <property type="protein sequence ID" value="KAF0931854.1"/>
    <property type="molecule type" value="Genomic_DNA"/>
</dbReference>
<organism evidence="1 2">
    <name type="scientific">Oryza meyeriana var. granulata</name>
    <dbReference type="NCBI Taxonomy" id="110450"/>
    <lineage>
        <taxon>Eukaryota</taxon>
        <taxon>Viridiplantae</taxon>
        <taxon>Streptophyta</taxon>
        <taxon>Embryophyta</taxon>
        <taxon>Tracheophyta</taxon>
        <taxon>Spermatophyta</taxon>
        <taxon>Magnoliopsida</taxon>
        <taxon>Liliopsida</taxon>
        <taxon>Poales</taxon>
        <taxon>Poaceae</taxon>
        <taxon>BOP clade</taxon>
        <taxon>Oryzoideae</taxon>
        <taxon>Oryzeae</taxon>
        <taxon>Oryzinae</taxon>
        <taxon>Oryza</taxon>
        <taxon>Oryza meyeriana</taxon>
    </lineage>
</organism>
<reference evidence="1 2" key="1">
    <citation type="submission" date="2019-11" db="EMBL/GenBank/DDBJ databases">
        <title>Whole genome sequence of Oryza granulata.</title>
        <authorList>
            <person name="Li W."/>
        </authorList>
    </citation>
    <scope>NUCLEOTIDE SEQUENCE [LARGE SCALE GENOMIC DNA]</scope>
    <source>
        <strain evidence="2">cv. Menghai</strain>
        <tissue evidence="1">Leaf</tissue>
    </source>
</reference>
<dbReference type="Proteomes" id="UP000479710">
    <property type="component" value="Unassembled WGS sequence"/>
</dbReference>
<comment type="caution">
    <text evidence="1">The sequence shown here is derived from an EMBL/GenBank/DDBJ whole genome shotgun (WGS) entry which is preliminary data.</text>
</comment>
<evidence type="ECO:0000313" key="1">
    <source>
        <dbReference type="EMBL" id="KAF0931854.1"/>
    </source>
</evidence>